<gene>
    <name evidence="1" type="ORF">EJP67_18435</name>
</gene>
<dbReference type="AlphaFoldDB" id="A0A3S1F2B7"/>
<organism evidence="1 2">
    <name type="scientific">Variovorax guangxiensis</name>
    <dbReference type="NCBI Taxonomy" id="1775474"/>
    <lineage>
        <taxon>Bacteria</taxon>
        <taxon>Pseudomonadati</taxon>
        <taxon>Pseudomonadota</taxon>
        <taxon>Betaproteobacteria</taxon>
        <taxon>Burkholderiales</taxon>
        <taxon>Comamonadaceae</taxon>
        <taxon>Variovorax</taxon>
    </lineage>
</organism>
<sequence>MSNAVSLNVECINRIDPEIAANYGTRSLGIDVRMSDEQVFIAIDLLLDAGGPEKRAQRLAQLAENELTGMHA</sequence>
<comment type="caution">
    <text evidence="1">The sequence shown here is derived from an EMBL/GenBank/DDBJ whole genome shotgun (WGS) entry which is preliminary data.</text>
</comment>
<dbReference type="RefSeq" id="WP_126023155.1">
    <property type="nucleotide sequence ID" value="NZ_RXFT01000007.1"/>
</dbReference>
<dbReference type="EMBL" id="RXFT01000007">
    <property type="protein sequence ID" value="RUR69039.1"/>
    <property type="molecule type" value="Genomic_DNA"/>
</dbReference>
<protein>
    <submittedName>
        <fullName evidence="1">Uncharacterized protein</fullName>
    </submittedName>
</protein>
<proteinExistence type="predicted"/>
<accession>A0A3S1F2B7</accession>
<name>A0A3S1F2B7_9BURK</name>
<reference evidence="1 2" key="1">
    <citation type="submission" date="2018-12" db="EMBL/GenBank/DDBJ databases">
        <title>The genome sequences of Variovorax guangxiensis DSM 27352.</title>
        <authorList>
            <person name="Gao J."/>
            <person name="Sun J."/>
        </authorList>
    </citation>
    <scope>NUCLEOTIDE SEQUENCE [LARGE SCALE GENOMIC DNA]</scope>
    <source>
        <strain evidence="1 2">DSM 27352</strain>
    </source>
</reference>
<evidence type="ECO:0000313" key="1">
    <source>
        <dbReference type="EMBL" id="RUR69039.1"/>
    </source>
</evidence>
<evidence type="ECO:0000313" key="2">
    <source>
        <dbReference type="Proteomes" id="UP000281118"/>
    </source>
</evidence>
<dbReference type="Proteomes" id="UP000281118">
    <property type="component" value="Unassembled WGS sequence"/>
</dbReference>